<dbReference type="Proteomes" id="UP001597383">
    <property type="component" value="Unassembled WGS sequence"/>
</dbReference>
<dbReference type="RefSeq" id="WP_377557243.1">
    <property type="nucleotide sequence ID" value="NZ_JBHUHQ010000021.1"/>
</dbReference>
<accession>A0ABW4W2R7</accession>
<protein>
    <submittedName>
        <fullName evidence="1">Uncharacterized protein</fullName>
    </submittedName>
</protein>
<dbReference type="EMBL" id="JBHUHQ010000021">
    <property type="protein sequence ID" value="MFD2045832.1"/>
    <property type="molecule type" value="Genomic_DNA"/>
</dbReference>
<gene>
    <name evidence="1" type="ORF">ACFSJF_16270</name>
</gene>
<evidence type="ECO:0000313" key="1">
    <source>
        <dbReference type="EMBL" id="MFD2045832.1"/>
    </source>
</evidence>
<name>A0ABW4W2R7_9BACI</name>
<proteinExistence type="predicted"/>
<sequence>MALAKENKQVHGVAKKDFEGSLLYLSDQVRIIEQKLALKIDHEIAIDFKKQQQSAYLTRSLFMEVNDNMKGIKIPSFTFPSKKLS</sequence>
<reference evidence="2" key="1">
    <citation type="journal article" date="2019" name="Int. J. Syst. Evol. Microbiol.">
        <title>The Global Catalogue of Microorganisms (GCM) 10K type strain sequencing project: providing services to taxonomists for standard genome sequencing and annotation.</title>
        <authorList>
            <consortium name="The Broad Institute Genomics Platform"/>
            <consortium name="The Broad Institute Genome Sequencing Center for Infectious Disease"/>
            <person name="Wu L."/>
            <person name="Ma J."/>
        </authorList>
    </citation>
    <scope>NUCLEOTIDE SEQUENCE [LARGE SCALE GENOMIC DNA]</scope>
    <source>
        <strain evidence="2">R28</strain>
    </source>
</reference>
<comment type="caution">
    <text evidence="1">The sequence shown here is derived from an EMBL/GenBank/DDBJ whole genome shotgun (WGS) entry which is preliminary data.</text>
</comment>
<organism evidence="1 2">
    <name type="scientific">Ornithinibacillus salinisoli</name>
    <dbReference type="NCBI Taxonomy" id="1848459"/>
    <lineage>
        <taxon>Bacteria</taxon>
        <taxon>Bacillati</taxon>
        <taxon>Bacillota</taxon>
        <taxon>Bacilli</taxon>
        <taxon>Bacillales</taxon>
        <taxon>Bacillaceae</taxon>
        <taxon>Ornithinibacillus</taxon>
    </lineage>
</organism>
<keyword evidence="2" id="KW-1185">Reference proteome</keyword>
<evidence type="ECO:0000313" key="2">
    <source>
        <dbReference type="Proteomes" id="UP001597383"/>
    </source>
</evidence>